<protein>
    <submittedName>
        <fullName evidence="1">Uncharacterized protein</fullName>
    </submittedName>
</protein>
<sequence>MKRRKPALRYDVKSCESRCFDPLLGRREVTRTNRGAAGISGRVVFADFFLLGSSKKSFGKNSDSPEILWGLGNRWLSAA</sequence>
<dbReference type="Proteomes" id="UP000295649">
    <property type="component" value="Unassembled WGS sequence"/>
</dbReference>
<keyword evidence="2" id="KW-1185">Reference proteome</keyword>
<comment type="caution">
    <text evidence="1">The sequence shown here is derived from an EMBL/GenBank/DDBJ whole genome shotgun (WGS) entry which is preliminary data.</text>
</comment>
<dbReference type="EMBL" id="SMCN01000023">
    <property type="protein sequence ID" value="TCV78963.1"/>
    <property type="molecule type" value="Genomic_DNA"/>
</dbReference>
<evidence type="ECO:0000313" key="2">
    <source>
        <dbReference type="Proteomes" id="UP000295649"/>
    </source>
</evidence>
<name>A0ABY2CII1_METMH</name>
<gene>
    <name evidence="1" type="ORF">EDE11_12330</name>
</gene>
<organism evidence="1 2">
    <name type="scientific">Methylomonas methanica</name>
    <dbReference type="NCBI Taxonomy" id="421"/>
    <lineage>
        <taxon>Bacteria</taxon>
        <taxon>Pseudomonadati</taxon>
        <taxon>Pseudomonadota</taxon>
        <taxon>Gammaproteobacteria</taxon>
        <taxon>Methylococcales</taxon>
        <taxon>Methylococcaceae</taxon>
        <taxon>Methylomonas</taxon>
    </lineage>
</organism>
<proteinExistence type="predicted"/>
<reference evidence="1 2" key="1">
    <citation type="submission" date="2019-03" db="EMBL/GenBank/DDBJ databases">
        <title>Systems level insights into methane cycling in arid and semi-arid ecosystems.</title>
        <authorList>
            <person name="Kalyuzhnaya M."/>
        </authorList>
    </citation>
    <scope>NUCLEOTIDE SEQUENCE [LARGE SCALE GENOMIC DNA]</scope>
    <source>
        <strain evidence="1 2">S-1</strain>
    </source>
</reference>
<accession>A0ABY2CII1</accession>
<evidence type="ECO:0000313" key="1">
    <source>
        <dbReference type="EMBL" id="TCV78963.1"/>
    </source>
</evidence>